<gene>
    <name evidence="2" type="ORF">GCM10010339_06650</name>
</gene>
<sequence length="144" mass="16235">MTIKESEIAAAARGIALVVHGRPVDLVNFRQTSDGCPFVEVRDGVIHHIVRERGRELHHATYDDLDEFMYQIALDATSGVAGNWELEHRGEWPRDHDTRIGWAAKQLQLMKAVNPAWAERLRSEIPSKYSGITLEDVDAHPVDS</sequence>
<name>A0A918YC73_9ACTN</name>
<comment type="caution">
    <text evidence="2">The sequence shown here is derived from an EMBL/GenBank/DDBJ whole genome shotgun (WGS) entry which is preliminary data.</text>
</comment>
<proteinExistence type="predicted"/>
<evidence type="ECO:0000313" key="2">
    <source>
        <dbReference type="EMBL" id="GHD98646.1"/>
    </source>
</evidence>
<dbReference type="AlphaFoldDB" id="A0A918YC73"/>
<dbReference type="InterPro" id="IPR028952">
    <property type="entry name" value="Imm63"/>
</dbReference>
<dbReference type="EMBL" id="BMVG01000001">
    <property type="protein sequence ID" value="GHD98646.1"/>
    <property type="molecule type" value="Genomic_DNA"/>
</dbReference>
<reference evidence="2" key="2">
    <citation type="submission" date="2020-09" db="EMBL/GenBank/DDBJ databases">
        <authorList>
            <person name="Sun Q."/>
            <person name="Ohkuma M."/>
        </authorList>
    </citation>
    <scope>NUCLEOTIDE SEQUENCE</scope>
    <source>
        <strain evidence="2">JCM 4714</strain>
    </source>
</reference>
<dbReference type="Pfam" id="PF15599">
    <property type="entry name" value="Imm63"/>
    <property type="match status" value="1"/>
</dbReference>
<reference evidence="2" key="1">
    <citation type="journal article" date="2014" name="Int. J. Syst. Evol. Microbiol.">
        <title>Complete genome sequence of Corynebacterium casei LMG S-19264T (=DSM 44701T), isolated from a smear-ripened cheese.</title>
        <authorList>
            <consortium name="US DOE Joint Genome Institute (JGI-PGF)"/>
            <person name="Walter F."/>
            <person name="Albersmeier A."/>
            <person name="Kalinowski J."/>
            <person name="Ruckert C."/>
        </authorList>
    </citation>
    <scope>NUCLEOTIDE SEQUENCE</scope>
    <source>
        <strain evidence="2">JCM 4714</strain>
    </source>
</reference>
<evidence type="ECO:0000313" key="3">
    <source>
        <dbReference type="Proteomes" id="UP000655443"/>
    </source>
</evidence>
<keyword evidence="3" id="KW-1185">Reference proteome</keyword>
<dbReference type="Proteomes" id="UP000655443">
    <property type="component" value="Unassembled WGS sequence"/>
</dbReference>
<protein>
    <recommendedName>
        <fullName evidence="1">Immunity protein 63 domain-containing protein</fullName>
    </recommendedName>
</protein>
<dbReference type="RefSeq" id="WP_189948285.1">
    <property type="nucleotide sequence ID" value="NZ_BMVG01000001.1"/>
</dbReference>
<feature type="domain" description="Immunity protein 63" evidence="1">
    <location>
        <begin position="47"/>
        <end position="125"/>
    </location>
</feature>
<evidence type="ECO:0000259" key="1">
    <source>
        <dbReference type="Pfam" id="PF15599"/>
    </source>
</evidence>
<accession>A0A918YC73</accession>
<organism evidence="2 3">
    <name type="scientific">Streptomyces alanosinicus</name>
    <dbReference type="NCBI Taxonomy" id="68171"/>
    <lineage>
        <taxon>Bacteria</taxon>
        <taxon>Bacillati</taxon>
        <taxon>Actinomycetota</taxon>
        <taxon>Actinomycetes</taxon>
        <taxon>Kitasatosporales</taxon>
        <taxon>Streptomycetaceae</taxon>
        <taxon>Streptomyces</taxon>
    </lineage>
</organism>